<gene>
    <name evidence="10" type="ORF">IAB90_04265</name>
</gene>
<dbReference type="SUPFAM" id="SSF81923">
    <property type="entry name" value="Double Clp-N motif"/>
    <property type="match status" value="1"/>
</dbReference>
<name>A0A9D1AGF2_9FIRM</name>
<sequence length="616" mass="68859">MNSNRFTQNSIQAINNCEKIAGEYGNTEIMPVHILYALLDKDGLIPRILSRRGADVNGLTSAAKDEIEKLPRSSSHGNVFLSPSANRIFNNSEKLAERMKDDYISVEHLFLSLLDENDQACERLFKRFGITKDSFLIGLKEVRGNTNVTTDNPEDTYEALEKYGTDLTAAAKKHKLEPVIGRDEEIRNVIRILSRKTKNNPVLIGEPGVGKTAIAEGLAQRIVKGDVPEGLKDKTLFSLDMGALIAGAKYRGEFEERLKAVLQEVTKSEGRILLFIDELHTVVGAGKTEGAMDAGNLLKPLLARGELHCIGATTLDEYRKYIEKDAALARRFQPVMVDEPTVEDTISILRGLKERFEIFHGVRIHDDALVAAATLSNHYITDRFLPDKAIDLVDEAAAMIRTEIDSMPSDMDDLNRKILQLEVEEKALSKEKDNISEARLEALKKELAEYKDRFAEMKAKWQDEKQAIQSEKELKEKVDSLKADIDQATGSGDFERAARLRYGELPALEKQLEKAKAQNAERKGDLLQDEVTEEQINQIISRWTGIPVARLKEGEREKILHLPDDLHRRVVGQDEAVEKVSDAILRSRAGISDPNRPIGSFLFLGPTGVGKTELAK</sequence>
<dbReference type="Pfam" id="PF17871">
    <property type="entry name" value="AAA_lid_9"/>
    <property type="match status" value="1"/>
</dbReference>
<dbReference type="GO" id="GO:0016887">
    <property type="term" value="F:ATP hydrolysis activity"/>
    <property type="evidence" value="ECO:0007669"/>
    <property type="project" value="InterPro"/>
</dbReference>
<dbReference type="FunFam" id="3.40.50.300:FF:000010">
    <property type="entry name" value="Chaperone clpB 1, putative"/>
    <property type="match status" value="1"/>
</dbReference>
<dbReference type="PANTHER" id="PTHR11638:SF18">
    <property type="entry name" value="HEAT SHOCK PROTEIN 104"/>
    <property type="match status" value="1"/>
</dbReference>
<comment type="subunit">
    <text evidence="6">Homohexamer. The oligomerization is ATP-dependent.</text>
</comment>
<evidence type="ECO:0000256" key="4">
    <source>
        <dbReference type="ARBA" id="ARBA00022840"/>
    </source>
</evidence>
<comment type="similarity">
    <text evidence="1">Belongs to the ClpA/ClpB family.</text>
</comment>
<dbReference type="AlphaFoldDB" id="A0A9D1AGF2"/>
<protein>
    <submittedName>
        <fullName evidence="10">AAA family ATPase</fullName>
    </submittedName>
</protein>
<dbReference type="PROSITE" id="PS51903">
    <property type="entry name" value="CLP_R"/>
    <property type="match status" value="1"/>
</dbReference>
<dbReference type="GO" id="GO:0034605">
    <property type="term" value="P:cellular response to heat"/>
    <property type="evidence" value="ECO:0007669"/>
    <property type="project" value="TreeGrafter"/>
</dbReference>
<feature type="non-terminal residue" evidence="10">
    <location>
        <position position="616"/>
    </location>
</feature>
<evidence type="ECO:0000256" key="8">
    <source>
        <dbReference type="SAM" id="Coils"/>
    </source>
</evidence>
<evidence type="ECO:0000256" key="7">
    <source>
        <dbReference type="PROSITE-ProRule" id="PRU01251"/>
    </source>
</evidence>
<evidence type="ECO:0000256" key="2">
    <source>
        <dbReference type="ARBA" id="ARBA00022737"/>
    </source>
</evidence>
<dbReference type="CDD" id="cd00009">
    <property type="entry name" value="AAA"/>
    <property type="match status" value="1"/>
</dbReference>
<dbReference type="FunFam" id="3.40.50.300:FF:000120">
    <property type="entry name" value="ATP-dependent chaperone ClpB"/>
    <property type="match status" value="1"/>
</dbReference>
<dbReference type="Gene3D" id="3.40.50.300">
    <property type="entry name" value="P-loop containing nucleotide triphosphate hydrolases"/>
    <property type="match status" value="3"/>
</dbReference>
<feature type="domain" description="Clp R" evidence="9">
    <location>
        <begin position="3"/>
        <end position="145"/>
    </location>
</feature>
<dbReference type="GO" id="GO:0005524">
    <property type="term" value="F:ATP binding"/>
    <property type="evidence" value="ECO:0007669"/>
    <property type="project" value="UniProtKB-KW"/>
</dbReference>
<dbReference type="InterPro" id="IPR036628">
    <property type="entry name" value="Clp_N_dom_sf"/>
</dbReference>
<dbReference type="PANTHER" id="PTHR11638">
    <property type="entry name" value="ATP-DEPENDENT CLP PROTEASE"/>
    <property type="match status" value="1"/>
</dbReference>
<reference evidence="10" key="1">
    <citation type="submission" date="2020-10" db="EMBL/GenBank/DDBJ databases">
        <authorList>
            <person name="Gilroy R."/>
        </authorList>
    </citation>
    <scope>NUCLEOTIDE SEQUENCE</scope>
    <source>
        <strain evidence="10">ChiW25-3613</strain>
    </source>
</reference>
<keyword evidence="2 7" id="KW-0677">Repeat</keyword>
<evidence type="ECO:0000313" key="11">
    <source>
        <dbReference type="Proteomes" id="UP000824179"/>
    </source>
</evidence>
<accession>A0A9D1AGF2</accession>
<evidence type="ECO:0000313" key="10">
    <source>
        <dbReference type="EMBL" id="HIR39580.1"/>
    </source>
</evidence>
<evidence type="ECO:0000259" key="9">
    <source>
        <dbReference type="PROSITE" id="PS51903"/>
    </source>
</evidence>
<dbReference type="PROSITE" id="PS00870">
    <property type="entry name" value="CLPAB_1"/>
    <property type="match status" value="1"/>
</dbReference>
<reference evidence="10" key="2">
    <citation type="journal article" date="2021" name="PeerJ">
        <title>Extensive microbial diversity within the chicken gut microbiome revealed by metagenomics and culture.</title>
        <authorList>
            <person name="Gilroy R."/>
            <person name="Ravi A."/>
            <person name="Getino M."/>
            <person name="Pursley I."/>
            <person name="Horton D.L."/>
            <person name="Alikhan N.F."/>
            <person name="Baker D."/>
            <person name="Gharbi K."/>
            <person name="Hall N."/>
            <person name="Watson M."/>
            <person name="Adriaenssens E.M."/>
            <person name="Foster-Nyarko E."/>
            <person name="Jarju S."/>
            <person name="Secka A."/>
            <person name="Antonio M."/>
            <person name="Oren A."/>
            <person name="Chaudhuri R.R."/>
            <person name="La Ragione R."/>
            <person name="Hildebrand F."/>
            <person name="Pallen M.J."/>
        </authorList>
    </citation>
    <scope>NUCLEOTIDE SEQUENCE</scope>
    <source>
        <strain evidence="10">ChiW25-3613</strain>
    </source>
</reference>
<keyword evidence="5" id="KW-0143">Chaperone</keyword>
<dbReference type="Pfam" id="PF00004">
    <property type="entry name" value="AAA"/>
    <property type="match status" value="1"/>
</dbReference>
<feature type="coiled-coil region" evidence="8">
    <location>
        <begin position="411"/>
        <end position="537"/>
    </location>
</feature>
<comment type="caution">
    <text evidence="10">The sequence shown here is derived from an EMBL/GenBank/DDBJ whole genome shotgun (WGS) entry which is preliminary data.</text>
</comment>
<dbReference type="InterPro" id="IPR027417">
    <property type="entry name" value="P-loop_NTPase"/>
</dbReference>
<dbReference type="GO" id="GO:0005737">
    <property type="term" value="C:cytoplasm"/>
    <property type="evidence" value="ECO:0007669"/>
    <property type="project" value="TreeGrafter"/>
</dbReference>
<dbReference type="SUPFAM" id="SSF52540">
    <property type="entry name" value="P-loop containing nucleoside triphosphate hydrolases"/>
    <property type="match status" value="2"/>
</dbReference>
<dbReference type="InterPro" id="IPR041546">
    <property type="entry name" value="ClpA/ClpB_AAA_lid"/>
</dbReference>
<keyword evidence="3" id="KW-0547">Nucleotide-binding</keyword>
<dbReference type="Pfam" id="PF02861">
    <property type="entry name" value="Clp_N"/>
    <property type="match status" value="1"/>
</dbReference>
<evidence type="ECO:0000256" key="6">
    <source>
        <dbReference type="ARBA" id="ARBA00026057"/>
    </source>
</evidence>
<evidence type="ECO:0000256" key="3">
    <source>
        <dbReference type="ARBA" id="ARBA00022741"/>
    </source>
</evidence>
<dbReference type="InterPro" id="IPR003959">
    <property type="entry name" value="ATPase_AAA_core"/>
</dbReference>
<dbReference type="SMART" id="SM00382">
    <property type="entry name" value="AAA"/>
    <property type="match status" value="1"/>
</dbReference>
<dbReference type="InterPro" id="IPR018368">
    <property type="entry name" value="ClpA/B_CS1"/>
</dbReference>
<organism evidence="10 11">
    <name type="scientific">Candidatus Coproplasma stercoripullorum</name>
    <dbReference type="NCBI Taxonomy" id="2840751"/>
    <lineage>
        <taxon>Bacteria</taxon>
        <taxon>Bacillati</taxon>
        <taxon>Bacillota</taxon>
        <taxon>Clostridia</taxon>
        <taxon>Eubacteriales</taxon>
        <taxon>Candidatus Coproplasma</taxon>
    </lineage>
</organism>
<evidence type="ECO:0000256" key="5">
    <source>
        <dbReference type="ARBA" id="ARBA00023186"/>
    </source>
</evidence>
<dbReference type="Gene3D" id="1.10.1780.10">
    <property type="entry name" value="Clp, N-terminal domain"/>
    <property type="match status" value="1"/>
</dbReference>
<evidence type="ECO:0000256" key="1">
    <source>
        <dbReference type="ARBA" id="ARBA00008675"/>
    </source>
</evidence>
<dbReference type="InterPro" id="IPR003593">
    <property type="entry name" value="AAA+_ATPase"/>
</dbReference>
<dbReference type="Proteomes" id="UP000824179">
    <property type="component" value="Unassembled WGS sequence"/>
</dbReference>
<keyword evidence="8" id="KW-0175">Coiled coil</keyword>
<keyword evidence="4" id="KW-0067">ATP-binding</keyword>
<dbReference type="InterPro" id="IPR004176">
    <property type="entry name" value="Clp_R_N"/>
</dbReference>
<proteinExistence type="inferred from homology"/>
<dbReference type="EMBL" id="DVHB01000073">
    <property type="protein sequence ID" value="HIR39580.1"/>
    <property type="molecule type" value="Genomic_DNA"/>
</dbReference>
<dbReference type="InterPro" id="IPR050130">
    <property type="entry name" value="ClpA_ClpB"/>
</dbReference>